<dbReference type="InterPro" id="IPR008928">
    <property type="entry name" value="6-hairpin_glycosidase_sf"/>
</dbReference>
<protein>
    <recommendedName>
        <fullName evidence="4">Glycoside hydrolase family 76 protein</fullName>
    </recommendedName>
</protein>
<dbReference type="InterPro" id="IPR005198">
    <property type="entry name" value="Glyco_hydro_76"/>
</dbReference>
<comment type="caution">
    <text evidence="2">The sequence shown here is derived from an EMBL/GenBank/DDBJ whole genome shotgun (WGS) entry which is preliminary data.</text>
</comment>
<accession>A0A9W4U2C0</accession>
<evidence type="ECO:0000256" key="1">
    <source>
        <dbReference type="SAM" id="SignalP"/>
    </source>
</evidence>
<evidence type="ECO:0000313" key="2">
    <source>
        <dbReference type="EMBL" id="CAI6255621.1"/>
    </source>
</evidence>
<dbReference type="InterPro" id="IPR053169">
    <property type="entry name" value="MUG_Protein"/>
</dbReference>
<dbReference type="Pfam" id="PF03663">
    <property type="entry name" value="Glyco_hydro_76"/>
    <property type="match status" value="1"/>
</dbReference>
<name>A0A9W4U2C0_9PLEO</name>
<feature type="signal peptide" evidence="1">
    <location>
        <begin position="1"/>
        <end position="19"/>
    </location>
</feature>
<dbReference type="GO" id="GO:0005975">
    <property type="term" value="P:carbohydrate metabolic process"/>
    <property type="evidence" value="ECO:0007669"/>
    <property type="project" value="InterPro"/>
</dbReference>
<dbReference type="EMBL" id="CAOQHR010000001">
    <property type="protein sequence ID" value="CAI6255621.1"/>
    <property type="molecule type" value="Genomic_DNA"/>
</dbReference>
<dbReference type="SUPFAM" id="SSF48208">
    <property type="entry name" value="Six-hairpin glycosidases"/>
    <property type="match status" value="1"/>
</dbReference>
<feature type="chain" id="PRO_5040894602" description="Glycoside hydrolase family 76 protein" evidence="1">
    <location>
        <begin position="20"/>
        <end position="372"/>
    </location>
</feature>
<dbReference type="PANTHER" id="PTHR47791">
    <property type="entry name" value="MEIOTICALLY UP-REGULATED GENE 191 PROTEIN"/>
    <property type="match status" value="1"/>
</dbReference>
<sequence length="372" mass="40561">MKYTASLLFPLSYLGYVTASVYSDNANAAIKLLQDKYYNTATGLWKGPNSDLWWESGNIVETIARFGQIDGSFRPTALNIIANTYSKAANQLGATNWKNHYYDDEGWWALAWIASYDLTRDTKYLNSAKDIFEDMTGGYTTPCNGGIWWNKDKVNVNAIANELFISVAAHLANRVSQSEKQNYVNWAQRTWDWFSQTGIINGDNLINDGLVLATCKIDGQTTWSYNQGVILAGLSELAKAKGDGGYINNANTLASASTTKLVDNGILTEPVTGSLTIEGAMFKGAYVRGLASFNSNAQQQKYTDFLKKNADSAWNKARNSEGLISDYWQGGSSSVSVTTQASGIDVLVAAAAVAGSNGSNNRGNSRGRQFYA</sequence>
<keyword evidence="1" id="KW-0732">Signal</keyword>
<dbReference type="AlphaFoldDB" id="A0A9W4U2C0"/>
<evidence type="ECO:0000313" key="3">
    <source>
        <dbReference type="Proteomes" id="UP001152607"/>
    </source>
</evidence>
<reference evidence="2" key="1">
    <citation type="submission" date="2023-01" db="EMBL/GenBank/DDBJ databases">
        <authorList>
            <person name="Van Ghelder C."/>
            <person name="Rancurel C."/>
        </authorList>
    </citation>
    <scope>NUCLEOTIDE SEQUENCE</scope>
    <source>
        <strain evidence="2">CNCM I-4278</strain>
    </source>
</reference>
<gene>
    <name evidence="2" type="ORF">PDIGIT_LOCUS1143</name>
</gene>
<dbReference type="Proteomes" id="UP001152607">
    <property type="component" value="Unassembled WGS sequence"/>
</dbReference>
<keyword evidence="3" id="KW-1185">Reference proteome</keyword>
<organism evidence="2 3">
    <name type="scientific">Periconia digitata</name>
    <dbReference type="NCBI Taxonomy" id="1303443"/>
    <lineage>
        <taxon>Eukaryota</taxon>
        <taxon>Fungi</taxon>
        <taxon>Dikarya</taxon>
        <taxon>Ascomycota</taxon>
        <taxon>Pezizomycotina</taxon>
        <taxon>Dothideomycetes</taxon>
        <taxon>Pleosporomycetidae</taxon>
        <taxon>Pleosporales</taxon>
        <taxon>Massarineae</taxon>
        <taxon>Periconiaceae</taxon>
        <taxon>Periconia</taxon>
    </lineage>
</organism>
<evidence type="ECO:0008006" key="4">
    <source>
        <dbReference type="Google" id="ProtNLM"/>
    </source>
</evidence>
<proteinExistence type="predicted"/>
<dbReference type="OrthoDB" id="9984024at2759"/>
<dbReference type="Gene3D" id="1.50.10.20">
    <property type="match status" value="1"/>
</dbReference>
<dbReference type="PANTHER" id="PTHR47791:SF1">
    <property type="entry name" value="ENDO MANNANASE, GH76 FAMILY (EUROFUNG)"/>
    <property type="match status" value="1"/>
</dbReference>